<feature type="region of interest" description="Disordered" evidence="1">
    <location>
        <begin position="863"/>
        <end position="908"/>
    </location>
</feature>
<feature type="region of interest" description="Disordered" evidence="1">
    <location>
        <begin position="91"/>
        <end position="160"/>
    </location>
</feature>
<sequence length="1591" mass="177074">MADVMTLSAADPIAEPLRSLPQLDLVETEYSDASLSAAASPMMLLDDVEPHEKPLRTAVTALLHEASSEDDAFALLREICHETLGQRRIAAAANAQSPSPAGDESKRSIIGASAPKSPQERLMAFVPNALDKGKSRYGRRGSPSHTMAEDHTPRWKKLDGDDPPVTDLAIIYTGDTIPDGFSKIDKSPSGLRADLNKGGRGLYAYLCQSKDRMSTKPPISEILAIFPDRGEFVPTDYEILQRRGTPVNVNTVIVDRLMSSKLAPAVTQPRIRHQAGEKIYLCYKRSFSSSIVDIAVVFPKKGEKVPYGFMKVDKTPDGHPADLNSGSGGTEIFLCYRKKLHTISDLQRKWLYMATTRAEESRPQIVDDGKHKITIDLSPPEAHDPKSNEIRDMVPVTPPPAPTPPSQAPDAHSPGERLQDPTSGVNALTFPEAIVAWKKSVDNYMYPLLVACYTRHGVIAEIAMQGISACLDFGLFPDSTSACDLCRLEVVTEAIASICHQGIIRKCSNGFTPGVLQAVLRTLTFIGDFDSALVKSVENELVYNVMNRYEAERCEAHAREERTHAMHQYRSTNEIAHAIVVDLIDDISTGVEIAKMTENALGAFKSHTSIHSSKFCADLHSAMKDILFSTAEKNAFQVVATLSKCVNRRAALSSDHLSERDHMSFVNSLRALNIALLATGPHSKEHRVFGQLIRRFVFSTVNSIALVWSPDVFRANLTVISTLWNHYRRHLKVELALLFEHLFLRILRSNSSCSLTYQWDIMHELIPWLQLPHNVVEIFLNFDMDRIQQWKIFEHLCAALCSIAEGNNNHNNSEDADDEVLQLQTQSINTILAIARSVMDASGHAHLIGRDARTRLLSMEHGGWEQDDVNDEPATSASPPTTQQTDQLASPTPADSKPEGVKSGKSMKYGTLSVRMRNELQKRNQQLLKRAMEISSSKSLKKAIEYLVAMNFVKETPRDVTSFLRIYHDFFDEAEIGDYLGEGDEDFKVQVRLTYARAISFKGMTLVESLRHFLTNGGFRLPGEAQKIERMVEAFAQCYWEDSQMSFSSADTAMVIAYSIIMLNTDLHNPQVKKNKMSKEQFVKNNRGIDNGKDLPKRFLEDVYDDILHHPMHIKGSKVIPKTREASMSHMDMDNDKFRGHLAKSVAQSEELMKDLSQSYFTFNFVGVNSSISPDLIKVLFERIWFYLLALSTSILCDNQADLSMTMHCLDLLRYSISTCLFLGMHIERQAFCNLLAKLQTSLNENPKKQGKGEASTEQASSEWLSNVESAVAADDPWAVIGDIHVLVNQLKDSIQQRQSTEVFKSVVKRINRSNFYLKDATHFIREGDLIKKCRSRNQVYRFFLFNDQLLYADKSMSGNWNPHNSLRLKLTRISDVADTMMHKHAFQILNPVKSFVVYAENAHAKAEWMRVIEEAITEAVKKTNRNARRLSVRLGNEAVIADDGELSEDAAATPGQAPAATSPTASAVASATSAVKGMIRRNSQKKAPEKLELQSTGTTEAIKSPSTKPDAPGSPPNELDIPGSVDSDNSSDGHEDADDSAAPATDSPVQEASSPLLPRGSTTAIAKDPEAKPKLRTEDDKVWEQFIDSW</sequence>
<dbReference type="InterPro" id="IPR000904">
    <property type="entry name" value="Sec7_dom"/>
</dbReference>
<dbReference type="Gene3D" id="2.100.10.50">
    <property type="match status" value="2"/>
</dbReference>
<dbReference type="InterPro" id="IPR035999">
    <property type="entry name" value="Sec7_dom_sf"/>
</dbReference>
<dbReference type="GO" id="GO:0005085">
    <property type="term" value="F:guanyl-nucleotide exchange factor activity"/>
    <property type="evidence" value="ECO:0007669"/>
    <property type="project" value="InterPro"/>
</dbReference>
<evidence type="ECO:0000259" key="3">
    <source>
        <dbReference type="PROSITE" id="PS50190"/>
    </source>
</evidence>
<dbReference type="SMART" id="SM00222">
    <property type="entry name" value="Sec7"/>
    <property type="match status" value="1"/>
</dbReference>
<dbReference type="PROSITE" id="PS50003">
    <property type="entry name" value="PH_DOMAIN"/>
    <property type="match status" value="1"/>
</dbReference>
<dbReference type="PROSITE" id="PS50190">
    <property type="entry name" value="SEC7"/>
    <property type="match status" value="1"/>
</dbReference>
<reference evidence="5" key="1">
    <citation type="submission" date="2022-11" db="EMBL/GenBank/DDBJ databases">
        <authorList>
            <person name="Morgan W.R."/>
            <person name="Tartar A."/>
        </authorList>
    </citation>
    <scope>NUCLEOTIDE SEQUENCE</scope>
    <source>
        <strain evidence="5">ARSEF 373</strain>
    </source>
</reference>
<feature type="domain" description="SEC7" evidence="3">
    <location>
        <begin position="917"/>
        <end position="1110"/>
    </location>
</feature>
<dbReference type="GO" id="GO:0032012">
    <property type="term" value="P:regulation of ARF protein signal transduction"/>
    <property type="evidence" value="ECO:0007669"/>
    <property type="project" value="InterPro"/>
</dbReference>
<evidence type="ECO:0000313" key="6">
    <source>
        <dbReference type="Proteomes" id="UP001146120"/>
    </source>
</evidence>
<feature type="compositionally biased region" description="Basic and acidic residues" evidence="1">
    <location>
        <begin position="1568"/>
        <end position="1580"/>
    </location>
</feature>
<feature type="region of interest" description="Disordered" evidence="1">
    <location>
        <begin position="1450"/>
        <end position="1580"/>
    </location>
</feature>
<dbReference type="CDD" id="cd00171">
    <property type="entry name" value="Sec7"/>
    <property type="match status" value="1"/>
</dbReference>
<dbReference type="PANTHER" id="PTHR10663">
    <property type="entry name" value="GUANYL-NUCLEOTIDE EXCHANGE FACTOR"/>
    <property type="match status" value="1"/>
</dbReference>
<dbReference type="EMBL" id="DAKRPA010000084">
    <property type="protein sequence ID" value="DAZ99383.1"/>
    <property type="molecule type" value="Genomic_DNA"/>
</dbReference>
<organism evidence="5 6">
    <name type="scientific">Lagenidium giganteum</name>
    <dbReference type="NCBI Taxonomy" id="4803"/>
    <lineage>
        <taxon>Eukaryota</taxon>
        <taxon>Sar</taxon>
        <taxon>Stramenopiles</taxon>
        <taxon>Oomycota</taxon>
        <taxon>Peronosporomycetes</taxon>
        <taxon>Pythiales</taxon>
        <taxon>Pythiaceae</taxon>
    </lineage>
</organism>
<reference evidence="5" key="2">
    <citation type="journal article" date="2023" name="Microbiol Resour">
        <title>Decontamination and Annotation of the Draft Genome Sequence of the Oomycete Lagenidium giganteum ARSEF 373.</title>
        <authorList>
            <person name="Morgan W.R."/>
            <person name="Tartar A."/>
        </authorList>
    </citation>
    <scope>NUCLEOTIDE SEQUENCE</scope>
    <source>
        <strain evidence="5">ARSEF 373</strain>
    </source>
</reference>
<name>A0AAV2Z1W2_9STRA</name>
<feature type="compositionally biased region" description="Basic and acidic residues" evidence="1">
    <location>
        <begin position="147"/>
        <end position="160"/>
    </location>
</feature>
<dbReference type="Pfam" id="PF12783">
    <property type="entry name" value="Sec7-like_HUS"/>
    <property type="match status" value="1"/>
</dbReference>
<proteinExistence type="predicted"/>
<dbReference type="InterPro" id="IPR032691">
    <property type="entry name" value="Mon2/Sec7/BIG1-like_HUS"/>
</dbReference>
<dbReference type="Gene3D" id="1.10.220.20">
    <property type="match status" value="1"/>
</dbReference>
<evidence type="ECO:0000259" key="4">
    <source>
        <dbReference type="PROSITE" id="PS51498"/>
    </source>
</evidence>
<dbReference type="PROSITE" id="PS51498">
    <property type="entry name" value="MABP"/>
    <property type="match status" value="1"/>
</dbReference>
<comment type="caution">
    <text evidence="5">The sequence shown here is derived from an EMBL/GenBank/DDBJ whole genome shotgun (WGS) entry which is preliminary data.</text>
</comment>
<feature type="compositionally biased region" description="Basic and acidic residues" evidence="1">
    <location>
        <begin position="381"/>
        <end position="392"/>
    </location>
</feature>
<feature type="compositionally biased region" description="Polar residues" evidence="1">
    <location>
        <begin position="1494"/>
        <end position="1508"/>
    </location>
</feature>
<dbReference type="SUPFAM" id="SSF50729">
    <property type="entry name" value="PH domain-like"/>
    <property type="match status" value="1"/>
</dbReference>
<evidence type="ECO:0000313" key="5">
    <source>
        <dbReference type="EMBL" id="DAZ99383.1"/>
    </source>
</evidence>
<dbReference type="Pfam" id="PF10240">
    <property type="entry name" value="DUF2464"/>
    <property type="match status" value="1"/>
</dbReference>
<protein>
    <submittedName>
        <fullName evidence="5">Uncharacterized protein</fullName>
    </submittedName>
</protein>
<feature type="domain" description="PH" evidence="2">
    <location>
        <begin position="1323"/>
        <end position="1418"/>
    </location>
</feature>
<dbReference type="InterPro" id="IPR001849">
    <property type="entry name" value="PH_domain"/>
</dbReference>
<dbReference type="Gene3D" id="1.10.1000.11">
    <property type="entry name" value="Arf Nucleotide-binding Site Opener,domain 2"/>
    <property type="match status" value="1"/>
</dbReference>
<dbReference type="InterPro" id="IPR018798">
    <property type="entry name" value="MVB12A/B"/>
</dbReference>
<dbReference type="SUPFAM" id="SSF48425">
    <property type="entry name" value="Sec7 domain"/>
    <property type="match status" value="1"/>
</dbReference>
<dbReference type="Pfam" id="PF00169">
    <property type="entry name" value="PH"/>
    <property type="match status" value="1"/>
</dbReference>
<dbReference type="Gene3D" id="2.30.29.30">
    <property type="entry name" value="Pleckstrin-homology domain (PH domain)/Phosphotyrosine-binding domain (PTB)"/>
    <property type="match status" value="1"/>
</dbReference>
<accession>A0AAV2Z1W2</accession>
<gene>
    <name evidence="5" type="ORF">N0F65_005285</name>
</gene>
<dbReference type="InterPro" id="IPR011993">
    <property type="entry name" value="PH-like_dom_sf"/>
</dbReference>
<feature type="domain" description="MABP" evidence="4">
    <location>
        <begin position="162"/>
        <end position="340"/>
    </location>
</feature>
<dbReference type="InterPro" id="IPR023341">
    <property type="entry name" value="MABP"/>
</dbReference>
<feature type="compositionally biased region" description="Polar residues" evidence="1">
    <location>
        <begin position="873"/>
        <end position="890"/>
    </location>
</feature>
<dbReference type="Proteomes" id="UP001146120">
    <property type="component" value="Unassembled WGS sequence"/>
</dbReference>
<feature type="region of interest" description="Disordered" evidence="1">
    <location>
        <begin position="375"/>
        <end position="422"/>
    </location>
</feature>
<dbReference type="PANTHER" id="PTHR10663:SF375">
    <property type="entry name" value="LD29171P"/>
    <property type="match status" value="1"/>
</dbReference>
<feature type="compositionally biased region" description="Low complexity" evidence="1">
    <location>
        <begin position="1451"/>
        <end position="1475"/>
    </location>
</feature>
<dbReference type="GO" id="GO:0005737">
    <property type="term" value="C:cytoplasm"/>
    <property type="evidence" value="ECO:0007669"/>
    <property type="project" value="UniProtKB-ARBA"/>
</dbReference>
<dbReference type="Pfam" id="PF01369">
    <property type="entry name" value="Sec7"/>
    <property type="match status" value="1"/>
</dbReference>
<evidence type="ECO:0000256" key="1">
    <source>
        <dbReference type="SAM" id="MobiDB-lite"/>
    </source>
</evidence>
<keyword evidence="6" id="KW-1185">Reference proteome</keyword>
<dbReference type="SMART" id="SM00233">
    <property type="entry name" value="PH"/>
    <property type="match status" value="1"/>
</dbReference>
<evidence type="ECO:0000259" key="2">
    <source>
        <dbReference type="PROSITE" id="PS50003"/>
    </source>
</evidence>
<dbReference type="InterPro" id="IPR023394">
    <property type="entry name" value="Sec7_C_sf"/>
</dbReference>
<feature type="compositionally biased region" description="Low complexity" evidence="1">
    <location>
        <begin position="91"/>
        <end position="101"/>
    </location>
</feature>
<feature type="compositionally biased region" description="Pro residues" evidence="1">
    <location>
        <begin position="396"/>
        <end position="407"/>
    </location>
</feature>
<dbReference type="FunFam" id="1.10.1000.11:FF:000002">
    <property type="entry name" value="Cytohesin 1"/>
    <property type="match status" value="1"/>
</dbReference>